<reference evidence="2" key="1">
    <citation type="submission" date="2016-08" db="EMBL/GenBank/DDBJ databases">
        <authorList>
            <person name="Varghese N."/>
            <person name="Submissions Spin"/>
        </authorList>
    </citation>
    <scope>NUCLEOTIDE SEQUENCE [LARGE SCALE GENOMIC DNA]</scope>
    <source>
        <strain evidence="2">ERR11</strain>
    </source>
</reference>
<dbReference type="AlphaFoldDB" id="A0A1C3XP07"/>
<dbReference type="EMBL" id="FMAI01000022">
    <property type="protein sequence ID" value="SCB54013.1"/>
    <property type="molecule type" value="Genomic_DNA"/>
</dbReference>
<sequence length="251" mass="26992">MAPIIIDKRYCGPPNSGNGGYVCGRLARHIPGPAEVTLRAPPPLDTPLAAVATDGDTWELRDGDKVVATGRAVSVELAQIETANLPEARAAELLALFNPHEHPLPNCFVCGPARAKGDGLRIFAGPLRRHARNAVLAASWAPDPNLAAEDGLIAPEFLWSALDCPTGFACNHDPQRGSFEKTPLLLGRMSARIEVRPRPGERCIITAWSTGRDGRKRMADAALHDEAGRLLALARTTWIAVERDVQLGRLS</sequence>
<dbReference type="SUPFAM" id="SSF54637">
    <property type="entry name" value="Thioesterase/thiol ester dehydrase-isomerase"/>
    <property type="match status" value="1"/>
</dbReference>
<keyword evidence="2" id="KW-1185">Reference proteome</keyword>
<evidence type="ECO:0000313" key="2">
    <source>
        <dbReference type="Proteomes" id="UP000199184"/>
    </source>
</evidence>
<dbReference type="RefSeq" id="WP_091965488.1">
    <property type="nucleotide sequence ID" value="NZ_FMAI01000022.1"/>
</dbReference>
<name>A0A1C3XP07_9BRAD</name>
<accession>A0A1C3XP07</accession>
<evidence type="ECO:0008006" key="3">
    <source>
        <dbReference type="Google" id="ProtNLM"/>
    </source>
</evidence>
<proteinExistence type="predicted"/>
<organism evidence="1 2">
    <name type="scientific">Bradyrhizobium shewense</name>
    <dbReference type="NCBI Taxonomy" id="1761772"/>
    <lineage>
        <taxon>Bacteria</taxon>
        <taxon>Pseudomonadati</taxon>
        <taxon>Pseudomonadota</taxon>
        <taxon>Alphaproteobacteria</taxon>
        <taxon>Hyphomicrobiales</taxon>
        <taxon>Nitrobacteraceae</taxon>
        <taxon>Bradyrhizobium</taxon>
    </lineage>
</organism>
<protein>
    <recommendedName>
        <fullName evidence="3">Thioesterase-like superfamily protein</fullName>
    </recommendedName>
</protein>
<dbReference type="Gene3D" id="3.10.129.10">
    <property type="entry name" value="Hotdog Thioesterase"/>
    <property type="match status" value="1"/>
</dbReference>
<dbReference type="Proteomes" id="UP000199184">
    <property type="component" value="Unassembled WGS sequence"/>
</dbReference>
<gene>
    <name evidence="1" type="ORF">GA0061098_102294</name>
</gene>
<dbReference type="InterPro" id="IPR029069">
    <property type="entry name" value="HotDog_dom_sf"/>
</dbReference>
<evidence type="ECO:0000313" key="1">
    <source>
        <dbReference type="EMBL" id="SCB54013.1"/>
    </source>
</evidence>